<proteinExistence type="predicted"/>
<organism evidence="1 2">
    <name type="scientific">Pleuronectes platessa</name>
    <name type="common">European plaice</name>
    <dbReference type="NCBI Taxonomy" id="8262"/>
    <lineage>
        <taxon>Eukaryota</taxon>
        <taxon>Metazoa</taxon>
        <taxon>Chordata</taxon>
        <taxon>Craniata</taxon>
        <taxon>Vertebrata</taxon>
        <taxon>Euteleostomi</taxon>
        <taxon>Actinopterygii</taxon>
        <taxon>Neopterygii</taxon>
        <taxon>Teleostei</taxon>
        <taxon>Neoteleostei</taxon>
        <taxon>Acanthomorphata</taxon>
        <taxon>Carangaria</taxon>
        <taxon>Pleuronectiformes</taxon>
        <taxon>Pleuronectoidei</taxon>
        <taxon>Pleuronectidae</taxon>
        <taxon>Pleuronectes</taxon>
    </lineage>
</organism>
<comment type="caution">
    <text evidence="1">The sequence shown here is derived from an EMBL/GenBank/DDBJ whole genome shotgun (WGS) entry which is preliminary data.</text>
</comment>
<keyword evidence="2" id="KW-1185">Reference proteome</keyword>
<name>A0A9N7ZAN1_PLEPL</name>
<evidence type="ECO:0000313" key="1">
    <source>
        <dbReference type="EMBL" id="CAB1456946.1"/>
    </source>
</evidence>
<accession>A0A9N7ZAN1</accession>
<reference evidence="1" key="1">
    <citation type="submission" date="2020-03" db="EMBL/GenBank/DDBJ databases">
        <authorList>
            <person name="Weist P."/>
        </authorList>
    </citation>
    <scope>NUCLEOTIDE SEQUENCE</scope>
</reference>
<sequence length="179" mass="20040">MLMKPGACSAQHADVRQRGVNPFTLTTDADSITSINTTLRKAAGGLDPAGWGAVAAESNRWKLLVQGRIRRRDFITSRPAVEGDDRIRPLHAVGSVWLELASPPHHWCLICVLLQDPPLPSLHLSIRHQHPSASISTPSISHRPYLLSFLFQNMLIRHQVMRHKRKIPPPPDRPMTSRL</sequence>
<evidence type="ECO:0000313" key="2">
    <source>
        <dbReference type="Proteomes" id="UP001153269"/>
    </source>
</evidence>
<gene>
    <name evidence="1" type="ORF">PLEPLA_LOCUS44749</name>
</gene>
<dbReference type="AlphaFoldDB" id="A0A9N7ZAN1"/>
<protein>
    <submittedName>
        <fullName evidence="1">Uncharacterized protein</fullName>
    </submittedName>
</protein>
<dbReference type="Proteomes" id="UP001153269">
    <property type="component" value="Unassembled WGS sequence"/>
</dbReference>
<dbReference type="EMBL" id="CADEAL010004319">
    <property type="protein sequence ID" value="CAB1456946.1"/>
    <property type="molecule type" value="Genomic_DNA"/>
</dbReference>